<feature type="domain" description="Phasin" evidence="2">
    <location>
        <begin position="11"/>
        <end position="101"/>
    </location>
</feature>
<accession>A0A5Q4ZE20</accession>
<protein>
    <submittedName>
        <fullName evidence="3">Phasin family protein</fullName>
    </submittedName>
</protein>
<dbReference type="KEGG" id="pdio:PDMSB3_2486"/>
<dbReference type="NCBIfam" id="TIGR01841">
    <property type="entry name" value="phasin"/>
    <property type="match status" value="1"/>
</dbReference>
<gene>
    <name evidence="3" type="ORF">PDMSB3_2486</name>
</gene>
<dbReference type="Pfam" id="PF09361">
    <property type="entry name" value="Phasin_2"/>
    <property type="match status" value="1"/>
</dbReference>
<evidence type="ECO:0000259" key="2">
    <source>
        <dbReference type="Pfam" id="PF09361"/>
    </source>
</evidence>
<dbReference type="Proteomes" id="UP000325811">
    <property type="component" value="Chromosome I"/>
</dbReference>
<evidence type="ECO:0000313" key="4">
    <source>
        <dbReference type="Proteomes" id="UP000325811"/>
    </source>
</evidence>
<sequence>MAQIIPGQWFNVESAGFDQLCGITTRSLQAFERLAALNLQAFRFGLAETQEAVARTCAADSLPEMLCLPTLLAPVGAAQALSYSRQFFEILSALQPDFVAPPAGAVRQRHAADSVAAWSLVPIGMPSEPAPSTVPAVAKSATASTERGNKSADRKAIQPMHTE</sequence>
<name>A0A5Q4ZE20_9BURK</name>
<keyword evidence="4" id="KW-1185">Reference proteome</keyword>
<reference evidence="3 4" key="1">
    <citation type="submission" date="2019-08" db="EMBL/GenBank/DDBJ databases">
        <authorList>
            <person name="Herpell B J."/>
        </authorList>
    </citation>
    <scope>NUCLEOTIDE SEQUENCE [LARGE SCALE GENOMIC DNA]</scope>
    <source>
        <strain evidence="4">Msb3</strain>
    </source>
</reference>
<evidence type="ECO:0000313" key="3">
    <source>
        <dbReference type="EMBL" id="VVD28942.1"/>
    </source>
</evidence>
<feature type="compositionally biased region" description="Basic and acidic residues" evidence="1">
    <location>
        <begin position="147"/>
        <end position="163"/>
    </location>
</feature>
<feature type="region of interest" description="Disordered" evidence="1">
    <location>
        <begin position="127"/>
        <end position="163"/>
    </location>
</feature>
<dbReference type="InterPro" id="IPR010127">
    <property type="entry name" value="Phasin_subfam-1"/>
</dbReference>
<proteinExistence type="predicted"/>
<dbReference type="AlphaFoldDB" id="A0A5Q4ZE20"/>
<organism evidence="3 4">
    <name type="scientific">Paraburkholderia dioscoreae</name>
    <dbReference type="NCBI Taxonomy" id="2604047"/>
    <lineage>
        <taxon>Bacteria</taxon>
        <taxon>Pseudomonadati</taxon>
        <taxon>Pseudomonadota</taxon>
        <taxon>Betaproteobacteria</taxon>
        <taxon>Burkholderiales</taxon>
        <taxon>Burkholderiaceae</taxon>
        <taxon>Paraburkholderia</taxon>
    </lineage>
</organism>
<dbReference type="InterPro" id="IPR018968">
    <property type="entry name" value="Phasin"/>
</dbReference>
<dbReference type="EMBL" id="LR699553">
    <property type="protein sequence ID" value="VVD28942.1"/>
    <property type="molecule type" value="Genomic_DNA"/>
</dbReference>
<dbReference type="RefSeq" id="WP_165186188.1">
    <property type="nucleotide sequence ID" value="NZ_LR699553.1"/>
</dbReference>
<evidence type="ECO:0000256" key="1">
    <source>
        <dbReference type="SAM" id="MobiDB-lite"/>
    </source>
</evidence>